<dbReference type="EMBL" id="BK057805">
    <property type="protein sequence ID" value="DAE92634.1"/>
    <property type="molecule type" value="Genomic_DNA"/>
</dbReference>
<sequence length="82" mass="8349">MGPINFELRAPDPVGVDFNVTVRSDGGSGGGYNIGPGLKLDAETNTLSVDTAAAVEKDNTKPVTSAAVYTEVGNINALLATI</sequence>
<name>A0A8S5RTF9_9CAUD</name>
<reference evidence="1" key="1">
    <citation type="journal article" date="2021" name="Proc. Natl. Acad. Sci. U.S.A.">
        <title>A Catalog of Tens of Thousands of Viruses from Human Metagenomes Reveals Hidden Associations with Chronic Diseases.</title>
        <authorList>
            <person name="Tisza M.J."/>
            <person name="Buck C.B."/>
        </authorList>
    </citation>
    <scope>NUCLEOTIDE SEQUENCE</scope>
    <source>
        <strain evidence="1">CtfHp48</strain>
    </source>
</reference>
<accession>A0A8S5RTF9</accession>
<proteinExistence type="predicted"/>
<protein>
    <submittedName>
        <fullName evidence="1">Uncharacterized protein</fullName>
    </submittedName>
</protein>
<evidence type="ECO:0000313" key="1">
    <source>
        <dbReference type="EMBL" id="DAE92634.1"/>
    </source>
</evidence>
<organism evidence="1">
    <name type="scientific">Siphoviridae sp. ctfHp48</name>
    <dbReference type="NCBI Taxonomy" id="2827583"/>
    <lineage>
        <taxon>Viruses</taxon>
        <taxon>Duplodnaviria</taxon>
        <taxon>Heunggongvirae</taxon>
        <taxon>Uroviricota</taxon>
        <taxon>Caudoviricetes</taxon>
    </lineage>
</organism>